<evidence type="ECO:0000256" key="7">
    <source>
        <dbReference type="ARBA" id="ARBA00022958"/>
    </source>
</evidence>
<dbReference type="PANTHER" id="PTHR12454:SF11">
    <property type="entry name" value="GH25683P"/>
    <property type="match status" value="1"/>
</dbReference>
<keyword evidence="6" id="KW-0631">Potassium channel</keyword>
<proteinExistence type="inferred from homology"/>
<evidence type="ECO:0000256" key="5">
    <source>
        <dbReference type="ARBA" id="ARBA00022692"/>
    </source>
</evidence>
<dbReference type="GO" id="GO:0042802">
    <property type="term" value="F:identical protein binding"/>
    <property type="evidence" value="ECO:0007669"/>
    <property type="project" value="InterPro"/>
</dbReference>
<sequence length="328" mass="36952">MDLDSVQKIANSYLHLASDAYDALQNHYRYYSVHDNLKWFLLDQPVVPLLLTAHALFASLNVYRLTKGRQFWLKSFVLTMFAAFGGSTLASVLCAKPAPLFTKSSNTMMLHITLAWYIINQSKLTRALLTFRPISALLSFTAMAAKSRTIFAFIDEYNRRFRHQAAGAIVLGGLAGCGGSFFMTIERIVQHGFAARSELSAPGWGFKSAYIAAACYYIATDPHMILRNWFIPLQYAVDKREAKFWIALALCLHAGVESLIGRHINVVFVLEEVFFAVTGVRKYSESEEDDAHLDDGQDGDKPSEEVKRAWTARDMNGLRRRRNSTSAR</sequence>
<protein>
    <submittedName>
        <fullName evidence="14">Uncharacterized protein</fullName>
    </submittedName>
</protein>
<comment type="subcellular location">
    <subcellularLocation>
        <location evidence="1">Endomembrane system</location>
        <topology evidence="1">Multi-pass membrane protein</topology>
    </subcellularLocation>
</comment>
<gene>
    <name evidence="14" type="ORF">BWQ96_02986</name>
</gene>
<dbReference type="GO" id="GO:0012505">
    <property type="term" value="C:endomembrane system"/>
    <property type="evidence" value="ECO:0007669"/>
    <property type="project" value="UniProtKB-SubCell"/>
</dbReference>
<evidence type="ECO:0000256" key="4">
    <source>
        <dbReference type="ARBA" id="ARBA00022538"/>
    </source>
</evidence>
<dbReference type="PANTHER" id="PTHR12454">
    <property type="entry name" value="TRIMERIC INTRACELLULAR CATION CHANNEL"/>
    <property type="match status" value="1"/>
</dbReference>
<dbReference type="EMBL" id="NBIV01000027">
    <property type="protein sequence ID" value="PXF47211.1"/>
    <property type="molecule type" value="Genomic_DNA"/>
</dbReference>
<keyword evidence="15" id="KW-1185">Reference proteome</keyword>
<keyword evidence="7" id="KW-0630">Potassium</keyword>
<dbReference type="AlphaFoldDB" id="A0A2V3IYL2"/>
<comment type="caution">
    <text evidence="14">The sequence shown here is derived from an EMBL/GenBank/DDBJ whole genome shotgun (WGS) entry which is preliminary data.</text>
</comment>
<keyword evidence="4" id="KW-0633">Potassium transport</keyword>
<evidence type="ECO:0000256" key="9">
    <source>
        <dbReference type="ARBA" id="ARBA00023065"/>
    </source>
</evidence>
<evidence type="ECO:0000256" key="11">
    <source>
        <dbReference type="ARBA" id="ARBA00023303"/>
    </source>
</evidence>
<dbReference type="GO" id="GO:0005267">
    <property type="term" value="F:potassium channel activity"/>
    <property type="evidence" value="ECO:0007669"/>
    <property type="project" value="UniProtKB-KW"/>
</dbReference>
<accession>A0A2V3IYL2</accession>
<dbReference type="GO" id="GO:0016020">
    <property type="term" value="C:membrane"/>
    <property type="evidence" value="ECO:0007669"/>
    <property type="project" value="InterPro"/>
</dbReference>
<evidence type="ECO:0000256" key="2">
    <source>
        <dbReference type="ARBA" id="ARBA00005766"/>
    </source>
</evidence>
<keyword evidence="8 13" id="KW-1133">Transmembrane helix</keyword>
<evidence type="ECO:0000313" key="15">
    <source>
        <dbReference type="Proteomes" id="UP000247409"/>
    </source>
</evidence>
<feature type="transmembrane region" description="Helical" evidence="13">
    <location>
        <begin position="166"/>
        <end position="185"/>
    </location>
</feature>
<keyword evidence="11" id="KW-0407">Ion channel</keyword>
<evidence type="ECO:0000256" key="13">
    <source>
        <dbReference type="SAM" id="Phobius"/>
    </source>
</evidence>
<evidence type="ECO:0000313" key="14">
    <source>
        <dbReference type="EMBL" id="PXF47211.1"/>
    </source>
</evidence>
<feature type="transmembrane region" description="Helical" evidence="13">
    <location>
        <begin position="75"/>
        <end position="94"/>
    </location>
</feature>
<feature type="compositionally biased region" description="Basic and acidic residues" evidence="12">
    <location>
        <begin position="293"/>
        <end position="308"/>
    </location>
</feature>
<evidence type="ECO:0000256" key="10">
    <source>
        <dbReference type="ARBA" id="ARBA00023136"/>
    </source>
</evidence>
<feature type="region of interest" description="Disordered" evidence="12">
    <location>
        <begin position="286"/>
        <end position="328"/>
    </location>
</feature>
<dbReference type="InterPro" id="IPR007866">
    <property type="entry name" value="TRIC_channel"/>
</dbReference>
<keyword evidence="5 13" id="KW-0812">Transmembrane</keyword>
<organism evidence="14 15">
    <name type="scientific">Gracilariopsis chorda</name>
    <dbReference type="NCBI Taxonomy" id="448386"/>
    <lineage>
        <taxon>Eukaryota</taxon>
        <taxon>Rhodophyta</taxon>
        <taxon>Florideophyceae</taxon>
        <taxon>Rhodymeniophycidae</taxon>
        <taxon>Gracilariales</taxon>
        <taxon>Gracilariaceae</taxon>
        <taxon>Gracilariopsis</taxon>
    </lineage>
</organism>
<evidence type="ECO:0000256" key="1">
    <source>
        <dbReference type="ARBA" id="ARBA00004127"/>
    </source>
</evidence>
<comment type="similarity">
    <text evidence="2">Belongs to the TMEM38 family.</text>
</comment>
<feature type="compositionally biased region" description="Basic residues" evidence="12">
    <location>
        <begin position="318"/>
        <end position="328"/>
    </location>
</feature>
<keyword evidence="10 13" id="KW-0472">Membrane</keyword>
<keyword evidence="9" id="KW-0406">Ion transport</keyword>
<evidence type="ECO:0000256" key="3">
    <source>
        <dbReference type="ARBA" id="ARBA00022448"/>
    </source>
</evidence>
<evidence type="ECO:0000256" key="8">
    <source>
        <dbReference type="ARBA" id="ARBA00022989"/>
    </source>
</evidence>
<name>A0A2V3IYL2_9FLOR</name>
<dbReference type="OrthoDB" id="5003at2759"/>
<evidence type="ECO:0000256" key="6">
    <source>
        <dbReference type="ARBA" id="ARBA00022826"/>
    </source>
</evidence>
<keyword evidence="3" id="KW-0813">Transport</keyword>
<reference evidence="14 15" key="1">
    <citation type="journal article" date="2018" name="Mol. Biol. Evol.">
        <title>Analysis of the draft genome of the red seaweed Gracilariopsis chorda provides insights into genome size evolution in Rhodophyta.</title>
        <authorList>
            <person name="Lee J."/>
            <person name="Yang E.C."/>
            <person name="Graf L."/>
            <person name="Yang J.H."/>
            <person name="Qiu H."/>
            <person name="Zel Zion U."/>
            <person name="Chan C.X."/>
            <person name="Stephens T.G."/>
            <person name="Weber A.P.M."/>
            <person name="Boo G.H."/>
            <person name="Boo S.M."/>
            <person name="Kim K.M."/>
            <person name="Shin Y."/>
            <person name="Jung M."/>
            <person name="Lee S.J."/>
            <person name="Yim H.S."/>
            <person name="Lee J.H."/>
            <person name="Bhattacharya D."/>
            <person name="Yoon H.S."/>
        </authorList>
    </citation>
    <scope>NUCLEOTIDE SEQUENCE [LARGE SCALE GENOMIC DNA]</scope>
    <source>
        <strain evidence="14 15">SKKU-2015</strain>
        <tissue evidence="14">Whole body</tissue>
    </source>
</reference>
<feature type="transmembrane region" description="Helical" evidence="13">
    <location>
        <begin position="100"/>
        <end position="119"/>
    </location>
</feature>
<dbReference type="Pfam" id="PF05197">
    <property type="entry name" value="TRIC"/>
    <property type="match status" value="1"/>
</dbReference>
<evidence type="ECO:0000256" key="12">
    <source>
        <dbReference type="SAM" id="MobiDB-lite"/>
    </source>
</evidence>
<dbReference type="Proteomes" id="UP000247409">
    <property type="component" value="Unassembled WGS sequence"/>
</dbReference>